<dbReference type="InterPro" id="IPR018108">
    <property type="entry name" value="MCP_transmembrane"/>
</dbReference>
<feature type="compositionally biased region" description="Basic and acidic residues" evidence="17">
    <location>
        <begin position="90"/>
        <end position="114"/>
    </location>
</feature>
<dbReference type="SUPFAM" id="SSF103506">
    <property type="entry name" value="Mitochondrial carrier"/>
    <property type="match status" value="1"/>
</dbReference>
<dbReference type="AlphaFoldDB" id="A0A9P3LW91"/>
<evidence type="ECO:0000256" key="17">
    <source>
        <dbReference type="SAM" id="MobiDB-lite"/>
    </source>
</evidence>
<keyword evidence="6 14" id="KW-0812">Transmembrane</keyword>
<dbReference type="OrthoDB" id="2406392at2759"/>
<feature type="compositionally biased region" description="Polar residues" evidence="17">
    <location>
        <begin position="72"/>
        <end position="84"/>
    </location>
</feature>
<reference evidence="18" key="1">
    <citation type="submission" date="2021-11" db="EMBL/GenBank/DDBJ databases">
        <authorList>
            <person name="Herlambang A."/>
            <person name="Guo Y."/>
            <person name="Takashima Y."/>
            <person name="Nishizawa T."/>
        </authorList>
    </citation>
    <scope>NUCLEOTIDE SEQUENCE</scope>
    <source>
        <strain evidence="18">E1425</strain>
    </source>
</reference>
<comment type="caution">
    <text evidence="16">Lacks conserved residue(s) required for the propagation of feature annotation.</text>
</comment>
<dbReference type="InterPro" id="IPR002067">
    <property type="entry name" value="MCP"/>
</dbReference>
<dbReference type="GO" id="GO:0005471">
    <property type="term" value="F:ATP:ADP antiporter activity"/>
    <property type="evidence" value="ECO:0007669"/>
    <property type="project" value="UniProtKB-UniRule"/>
</dbReference>
<evidence type="ECO:0000256" key="16">
    <source>
        <dbReference type="RuleBase" id="RU368008"/>
    </source>
</evidence>
<name>A0A9P3LW91_9FUNG</name>
<dbReference type="PRINTS" id="PR00926">
    <property type="entry name" value="MITOCARRIER"/>
</dbReference>
<evidence type="ECO:0000256" key="13">
    <source>
        <dbReference type="ARBA" id="ARBA00045250"/>
    </source>
</evidence>
<comment type="caution">
    <text evidence="18">The sequence shown here is derived from an EMBL/GenBank/DDBJ whole genome shotgun (WGS) entry which is preliminary data.</text>
</comment>
<comment type="function">
    <text evidence="16">Catalyzes the exchange of ADP and ATP across the membrane.</text>
</comment>
<organism evidence="18 19">
    <name type="scientific">Entomortierella parvispora</name>
    <dbReference type="NCBI Taxonomy" id="205924"/>
    <lineage>
        <taxon>Eukaryota</taxon>
        <taxon>Fungi</taxon>
        <taxon>Fungi incertae sedis</taxon>
        <taxon>Mucoromycota</taxon>
        <taxon>Mortierellomycotina</taxon>
        <taxon>Mortierellomycetes</taxon>
        <taxon>Mortierellales</taxon>
        <taxon>Mortierellaceae</taxon>
        <taxon>Entomortierella</taxon>
    </lineage>
</organism>
<comment type="subcellular location">
    <subcellularLocation>
        <location evidence="16">Membrane</location>
        <topology evidence="16">Multi-pass membrane protein</topology>
    </subcellularLocation>
    <subcellularLocation>
        <location evidence="1">Mitochondrion inner membrane</location>
        <topology evidence="1">Multi-pass membrane protein</topology>
    </subcellularLocation>
</comment>
<keyword evidence="7" id="KW-0677">Repeat</keyword>
<keyword evidence="9 16" id="KW-1133">Transmembrane helix</keyword>
<dbReference type="GO" id="GO:0140021">
    <property type="term" value="P:mitochondrial ADP transmembrane transport"/>
    <property type="evidence" value="ECO:0007669"/>
    <property type="project" value="InterPro"/>
</dbReference>
<gene>
    <name evidence="18" type="ORF">EMPS_04923</name>
</gene>
<evidence type="ECO:0000256" key="3">
    <source>
        <dbReference type="ARBA" id="ARBA00011245"/>
    </source>
</evidence>
<evidence type="ECO:0000256" key="12">
    <source>
        <dbReference type="ARBA" id="ARBA00024143"/>
    </source>
</evidence>
<comment type="function">
    <text evidence="13">ADP:ATP antiporter that mediates import of ADP into the mitochondrial matrix for ATP synthesis, and export of ATP out to fuel the cell. Cycles between the cytoplasmic-open state (c-state) and the matrix-open state (m-state): operates by the alternating access mechanism with a single substrate-binding site intermittently exposed to either the cytosolic (c-state) or matrix (m-state) side of the inner mitochondrial membrane.</text>
</comment>
<evidence type="ECO:0000256" key="8">
    <source>
        <dbReference type="ARBA" id="ARBA00022792"/>
    </source>
</evidence>
<evidence type="ECO:0000313" key="18">
    <source>
        <dbReference type="EMBL" id="GJJ72565.1"/>
    </source>
</evidence>
<dbReference type="PROSITE" id="PS50920">
    <property type="entry name" value="SOLCAR"/>
    <property type="match status" value="2"/>
</dbReference>
<dbReference type="InterPro" id="IPR002113">
    <property type="entry name" value="ADT_euk_type"/>
</dbReference>
<keyword evidence="19" id="KW-1185">Reference proteome</keyword>
<feature type="compositionally biased region" description="Acidic residues" evidence="17">
    <location>
        <begin position="115"/>
        <end position="127"/>
    </location>
</feature>
<keyword evidence="5" id="KW-0050">Antiport</keyword>
<evidence type="ECO:0000256" key="15">
    <source>
        <dbReference type="RuleBase" id="RU000488"/>
    </source>
</evidence>
<protein>
    <recommendedName>
        <fullName evidence="16">ADP/ATP translocase</fullName>
    </recommendedName>
    <alternativeName>
        <fullName evidence="16">ADP,ATP carrier protein</fullName>
    </alternativeName>
</protein>
<keyword evidence="11 14" id="KW-0472">Membrane</keyword>
<evidence type="ECO:0000256" key="9">
    <source>
        <dbReference type="ARBA" id="ARBA00022989"/>
    </source>
</evidence>
<evidence type="ECO:0000256" key="4">
    <source>
        <dbReference type="ARBA" id="ARBA00022448"/>
    </source>
</evidence>
<keyword evidence="4 15" id="KW-0813">Transport</keyword>
<dbReference type="GO" id="GO:0005743">
    <property type="term" value="C:mitochondrial inner membrane"/>
    <property type="evidence" value="ECO:0007669"/>
    <property type="project" value="UniProtKB-SubCell"/>
</dbReference>
<feature type="repeat" description="Solcar" evidence="14">
    <location>
        <begin position="416"/>
        <end position="500"/>
    </location>
</feature>
<proteinExistence type="inferred from homology"/>
<dbReference type="GO" id="GO:1990544">
    <property type="term" value="P:mitochondrial ATP transmembrane transport"/>
    <property type="evidence" value="ECO:0007669"/>
    <property type="project" value="InterPro"/>
</dbReference>
<evidence type="ECO:0000256" key="5">
    <source>
        <dbReference type="ARBA" id="ARBA00022449"/>
    </source>
</evidence>
<feature type="region of interest" description="Disordered" evidence="17">
    <location>
        <begin position="61"/>
        <end position="131"/>
    </location>
</feature>
<evidence type="ECO:0000313" key="19">
    <source>
        <dbReference type="Proteomes" id="UP000827284"/>
    </source>
</evidence>
<dbReference type="InterPro" id="IPR023395">
    <property type="entry name" value="MCP_dom_sf"/>
</dbReference>
<evidence type="ECO:0000256" key="11">
    <source>
        <dbReference type="ARBA" id="ARBA00023136"/>
    </source>
</evidence>
<comment type="similarity">
    <text evidence="2 15">Belongs to the mitochondrial carrier (TC 2.A.29) family.</text>
</comment>
<dbReference type="Pfam" id="PF00153">
    <property type="entry name" value="Mito_carr"/>
    <property type="match status" value="1"/>
</dbReference>
<feature type="transmembrane region" description="Helical" evidence="16">
    <location>
        <begin position="201"/>
        <end position="227"/>
    </location>
</feature>
<reference evidence="18" key="2">
    <citation type="journal article" date="2022" name="Microbiol. Resour. Announc.">
        <title>Whole-Genome Sequence of Entomortierella parvispora E1425, a Mucoromycotan Fungus Associated with Burkholderiaceae-Related Endosymbiotic Bacteria.</title>
        <authorList>
            <person name="Herlambang A."/>
            <person name="Guo Y."/>
            <person name="Takashima Y."/>
            <person name="Narisawa K."/>
            <person name="Ohta H."/>
            <person name="Nishizawa T."/>
        </authorList>
    </citation>
    <scope>NUCLEOTIDE SEQUENCE</scope>
    <source>
        <strain evidence="18">E1425</strain>
    </source>
</reference>
<keyword evidence="8" id="KW-0999">Mitochondrion inner membrane</keyword>
<dbReference type="Gene3D" id="1.50.40.10">
    <property type="entry name" value="Mitochondrial carrier domain"/>
    <property type="match status" value="1"/>
</dbReference>
<dbReference type="Proteomes" id="UP000827284">
    <property type="component" value="Unassembled WGS sequence"/>
</dbReference>
<keyword evidence="10" id="KW-0496">Mitochondrion</keyword>
<evidence type="ECO:0000256" key="10">
    <source>
        <dbReference type="ARBA" id="ARBA00023128"/>
    </source>
</evidence>
<evidence type="ECO:0000256" key="14">
    <source>
        <dbReference type="PROSITE-ProRule" id="PRU00282"/>
    </source>
</evidence>
<feature type="transmembrane region" description="Helical" evidence="16">
    <location>
        <begin position="378"/>
        <end position="395"/>
    </location>
</feature>
<dbReference type="PANTHER" id="PTHR45635:SF14">
    <property type="entry name" value="ADP_ATP TRANSLOCASE"/>
    <property type="match status" value="1"/>
</dbReference>
<accession>A0A9P3LW91</accession>
<feature type="repeat" description="Solcar" evidence="14">
    <location>
        <begin position="320"/>
        <end position="402"/>
    </location>
</feature>
<comment type="subunit">
    <text evidence="3 16">Monomer.</text>
</comment>
<evidence type="ECO:0000256" key="2">
    <source>
        <dbReference type="ARBA" id="ARBA00006375"/>
    </source>
</evidence>
<evidence type="ECO:0000256" key="7">
    <source>
        <dbReference type="ARBA" id="ARBA00022737"/>
    </source>
</evidence>
<dbReference type="PANTHER" id="PTHR45635">
    <property type="entry name" value="ADP,ATP CARRIER PROTEIN 1-RELATED-RELATED"/>
    <property type="match status" value="1"/>
</dbReference>
<evidence type="ECO:0000256" key="1">
    <source>
        <dbReference type="ARBA" id="ARBA00004448"/>
    </source>
</evidence>
<sequence length="500" mass="55352">MPRTHHHYHHHSHNPGSLGLGRIVVPLLLNALTAPTERVKLLLQSQDEIILNLREESLALYHHQQQHHQQHSADSTSSHAQPPSKTRPLKQKDVSEKGLEAIDGDKDSDIKDKKDEEEEEEEEEDEEPRSILVPYAQLPFTDMQDCFQRLVEKEGPLSLWRGYSLEFLGSLALTKIEYVLQRSRFLDFRASHGGLGHGSSLVLFSTALHGTAVSGLALLAVYPFAVLQAKMATDLVRRVKRVKKTSVSSTIQSTTLATSTSAGTLASSTATLQQETNEDEDQHGSGVLIDRESTSSPFQEIEAVPYATSIASTEPHEDHQEEQQQALATIPAAPVTASSTSPVLVEYEYELAYKFHKMRDALNDILASEGYRGLYKGFTPMLLGTLISRLGYMTLSRILTPLLTRPGSALSRGGFVGGLCGFMLVFMSSSLIQFVVYPLGTIGHRRMIAHKGRYLNSYDAAVKIAMKKEGQSEEGWRSLYKGFEVALVRSAILAVLSRVF</sequence>
<feature type="transmembrane region" description="Helical" evidence="16">
    <location>
        <begin position="415"/>
        <end position="437"/>
    </location>
</feature>
<feature type="region of interest" description="Disordered" evidence="17">
    <location>
        <begin position="264"/>
        <end position="284"/>
    </location>
</feature>
<comment type="catalytic activity">
    <reaction evidence="12">
        <text>ADP(in) + ATP(out) = ADP(out) + ATP(in)</text>
        <dbReference type="Rhea" id="RHEA:34999"/>
        <dbReference type="ChEBI" id="CHEBI:30616"/>
        <dbReference type="ChEBI" id="CHEBI:456216"/>
    </reaction>
    <physiologicalReaction direction="left-to-right" evidence="12">
        <dbReference type="Rhea" id="RHEA:35000"/>
    </physiologicalReaction>
</comment>
<evidence type="ECO:0000256" key="6">
    <source>
        <dbReference type="ARBA" id="ARBA00022692"/>
    </source>
</evidence>
<dbReference type="EMBL" id="BQFW01000007">
    <property type="protein sequence ID" value="GJJ72565.1"/>
    <property type="molecule type" value="Genomic_DNA"/>
</dbReference>